<dbReference type="InterPro" id="IPR000073">
    <property type="entry name" value="AB_hydrolase_1"/>
</dbReference>
<dbReference type="RefSeq" id="WP_169574438.1">
    <property type="nucleotide sequence ID" value="NZ_JABBFV010000015.1"/>
</dbReference>
<dbReference type="AlphaFoldDB" id="A0A7X9WY51"/>
<dbReference type="PANTHER" id="PTHR43329">
    <property type="entry name" value="EPOXIDE HYDROLASE"/>
    <property type="match status" value="1"/>
</dbReference>
<name>A0A7X9WY51_9SPHN</name>
<dbReference type="GO" id="GO:0016787">
    <property type="term" value="F:hydrolase activity"/>
    <property type="evidence" value="ECO:0007669"/>
    <property type="project" value="UniProtKB-KW"/>
</dbReference>
<evidence type="ECO:0000256" key="1">
    <source>
        <dbReference type="ARBA" id="ARBA00022801"/>
    </source>
</evidence>
<evidence type="ECO:0000313" key="4">
    <source>
        <dbReference type="Proteomes" id="UP000519023"/>
    </source>
</evidence>
<reference evidence="3 4" key="1">
    <citation type="submission" date="2020-04" db="EMBL/GenBank/DDBJ databases">
        <title>Sphingobium sp. AR-3-1 isolated from Arctic soil.</title>
        <authorList>
            <person name="Dahal R.H."/>
            <person name="Chaudhary D.K."/>
        </authorList>
    </citation>
    <scope>NUCLEOTIDE SEQUENCE [LARGE SCALE GENOMIC DNA]</scope>
    <source>
        <strain evidence="3 4">AR-3-1</strain>
    </source>
</reference>
<sequence length="329" mass="36436">MTSTQRIFVRSGDATLFVTVAGSGPLVILIHGWPDLGLGYRHQIGPLAYAGYRVAVPDMRGYGASSAPEDPHVYSIDHAADDIAAIADALGERTWVSVGHDWGSPVAWRTAQRFPDRVRAVFSLGVPHRLPSPVSAHEWFDSAYPDRFYYMRYFEPIGPAEQELGRDARDSLKRIFHALSGDAPFGEWLKPRPLDAPLLPGLMTPPPGPLSFMSDAELDAHAEPFARSGFYGSLCWYRNWDANEAQARAYGDQTIRQPTGFLCGDREIVLLMFDRGLETQRTLCPDLRMERMLPGCGHWTPAERPAEVTAALLEFLSDVADRPGDGPNI</sequence>
<gene>
    <name evidence="3" type="ORF">HHL08_18070</name>
</gene>
<accession>A0A7X9WY51</accession>
<protein>
    <submittedName>
        <fullName evidence="3">Alpha/beta hydrolase</fullName>
    </submittedName>
</protein>
<dbReference type="Pfam" id="PF00561">
    <property type="entry name" value="Abhydrolase_1"/>
    <property type="match status" value="1"/>
</dbReference>
<dbReference type="PRINTS" id="PR00111">
    <property type="entry name" value="ABHYDROLASE"/>
</dbReference>
<dbReference type="SUPFAM" id="SSF53474">
    <property type="entry name" value="alpha/beta-Hydrolases"/>
    <property type="match status" value="1"/>
</dbReference>
<dbReference type="Gene3D" id="3.40.50.1820">
    <property type="entry name" value="alpha/beta hydrolase"/>
    <property type="match status" value="1"/>
</dbReference>
<dbReference type="InterPro" id="IPR000639">
    <property type="entry name" value="Epox_hydrolase-like"/>
</dbReference>
<evidence type="ECO:0000313" key="3">
    <source>
        <dbReference type="EMBL" id="NML12027.1"/>
    </source>
</evidence>
<keyword evidence="1 3" id="KW-0378">Hydrolase</keyword>
<dbReference type="InterPro" id="IPR029058">
    <property type="entry name" value="AB_hydrolase_fold"/>
</dbReference>
<proteinExistence type="predicted"/>
<comment type="caution">
    <text evidence="3">The sequence shown here is derived from an EMBL/GenBank/DDBJ whole genome shotgun (WGS) entry which is preliminary data.</text>
</comment>
<dbReference type="Proteomes" id="UP000519023">
    <property type="component" value="Unassembled WGS sequence"/>
</dbReference>
<dbReference type="PRINTS" id="PR00412">
    <property type="entry name" value="EPOXHYDRLASE"/>
</dbReference>
<organism evidence="3 4">
    <name type="scientific">Sphingobium psychrophilum</name>
    <dbReference type="NCBI Taxonomy" id="2728834"/>
    <lineage>
        <taxon>Bacteria</taxon>
        <taxon>Pseudomonadati</taxon>
        <taxon>Pseudomonadota</taxon>
        <taxon>Alphaproteobacteria</taxon>
        <taxon>Sphingomonadales</taxon>
        <taxon>Sphingomonadaceae</taxon>
        <taxon>Sphingobium</taxon>
    </lineage>
</organism>
<dbReference type="EMBL" id="JABBFV010000015">
    <property type="protein sequence ID" value="NML12027.1"/>
    <property type="molecule type" value="Genomic_DNA"/>
</dbReference>
<keyword evidence="4" id="KW-1185">Reference proteome</keyword>
<feature type="domain" description="AB hydrolase-1" evidence="2">
    <location>
        <begin position="25"/>
        <end position="303"/>
    </location>
</feature>
<evidence type="ECO:0000259" key="2">
    <source>
        <dbReference type="Pfam" id="PF00561"/>
    </source>
</evidence>